<comment type="caution">
    <text evidence="1">The sequence shown here is derived from an EMBL/GenBank/DDBJ whole genome shotgun (WGS) entry which is preliminary data.</text>
</comment>
<evidence type="ECO:0000313" key="1">
    <source>
        <dbReference type="EMBL" id="MBP2473762.1"/>
    </source>
</evidence>
<organism evidence="1 2">
    <name type="scientific">Crossiella equi</name>
    <dbReference type="NCBI Taxonomy" id="130796"/>
    <lineage>
        <taxon>Bacteria</taxon>
        <taxon>Bacillati</taxon>
        <taxon>Actinomycetota</taxon>
        <taxon>Actinomycetes</taxon>
        <taxon>Pseudonocardiales</taxon>
        <taxon>Pseudonocardiaceae</taxon>
        <taxon>Crossiella</taxon>
    </lineage>
</organism>
<evidence type="ECO:0000313" key="2">
    <source>
        <dbReference type="Proteomes" id="UP001519363"/>
    </source>
</evidence>
<sequence>MPSVDVVDELFITVPPAVLATNLADSTKWPTYWPDLSLQVYADRGEEGLRWTVTGALTGTMEVWLERVLDGTVVHYFLRADRPGDTPFTAREAQRETVRRQRAQKQVAFGWKDLFEDGRLPGEAPATA</sequence>
<keyword evidence="2" id="KW-1185">Reference proteome</keyword>
<gene>
    <name evidence="1" type="ORF">JOF53_002634</name>
</gene>
<dbReference type="EMBL" id="JAGIOO010000001">
    <property type="protein sequence ID" value="MBP2473762.1"/>
    <property type="molecule type" value="Genomic_DNA"/>
</dbReference>
<dbReference type="RefSeq" id="WP_086780798.1">
    <property type="nucleotide sequence ID" value="NZ_JAGIOO010000001.1"/>
</dbReference>
<evidence type="ECO:0008006" key="3">
    <source>
        <dbReference type="Google" id="ProtNLM"/>
    </source>
</evidence>
<reference evidence="1 2" key="1">
    <citation type="submission" date="2021-03" db="EMBL/GenBank/DDBJ databases">
        <title>Sequencing the genomes of 1000 actinobacteria strains.</title>
        <authorList>
            <person name="Klenk H.-P."/>
        </authorList>
    </citation>
    <scope>NUCLEOTIDE SEQUENCE [LARGE SCALE GENOMIC DNA]</scope>
    <source>
        <strain evidence="1 2">DSM 44580</strain>
    </source>
</reference>
<dbReference type="Proteomes" id="UP001519363">
    <property type="component" value="Unassembled WGS sequence"/>
</dbReference>
<name>A0ABS5ABV2_9PSEU</name>
<protein>
    <recommendedName>
        <fullName evidence="3">Polyketide cyclase / dehydrase and lipid transport</fullName>
    </recommendedName>
</protein>
<accession>A0ABS5ABV2</accession>
<proteinExistence type="predicted"/>